<name>A0A158K3B2_9BURK</name>
<organism evidence="1 2">
    <name type="scientific">Caballeronia telluris</name>
    <dbReference type="NCBI Taxonomy" id="326475"/>
    <lineage>
        <taxon>Bacteria</taxon>
        <taxon>Pseudomonadati</taxon>
        <taxon>Pseudomonadota</taxon>
        <taxon>Betaproteobacteria</taxon>
        <taxon>Burkholderiales</taxon>
        <taxon>Burkholderiaceae</taxon>
        <taxon>Caballeronia</taxon>
    </lineage>
</organism>
<accession>A0A158K3B2</accession>
<dbReference type="RefSeq" id="WP_087632989.1">
    <property type="nucleotide sequence ID" value="NZ_FCNZ02000026.1"/>
</dbReference>
<evidence type="ECO:0000313" key="2">
    <source>
        <dbReference type="Proteomes" id="UP000054717"/>
    </source>
</evidence>
<keyword evidence="2" id="KW-1185">Reference proteome</keyword>
<dbReference type="STRING" id="326475.AWB66_05235"/>
<dbReference type="AlphaFoldDB" id="A0A158K3B2"/>
<reference evidence="1" key="1">
    <citation type="submission" date="2016-01" db="EMBL/GenBank/DDBJ databases">
        <authorList>
            <person name="Peeters Charlotte."/>
        </authorList>
    </citation>
    <scope>NUCLEOTIDE SEQUENCE</scope>
    <source>
        <strain evidence="1">LMG 22936</strain>
    </source>
</reference>
<gene>
    <name evidence="1" type="ORF">AWB66_05235</name>
</gene>
<sequence length="60" mass="6706">MERKNIGRFAAGTLPPRKMIAPSSDNTVDMSTPEARERVMKAVRKVISTHNVAIKELAKR</sequence>
<protein>
    <submittedName>
        <fullName evidence="1">Uncharacterized protein</fullName>
    </submittedName>
</protein>
<evidence type="ECO:0000313" key="1">
    <source>
        <dbReference type="EMBL" id="SAL75622.1"/>
    </source>
</evidence>
<dbReference type="Proteomes" id="UP000054717">
    <property type="component" value="Unassembled WGS sequence"/>
</dbReference>
<proteinExistence type="predicted"/>
<dbReference type="EMBL" id="FCNZ02000026">
    <property type="protein sequence ID" value="SAL75622.1"/>
    <property type="molecule type" value="Genomic_DNA"/>
</dbReference>
<comment type="caution">
    <text evidence="1">The sequence shown here is derived from an EMBL/GenBank/DDBJ whole genome shotgun (WGS) entry which is preliminary data.</text>
</comment>